<evidence type="ECO:0000313" key="1">
    <source>
        <dbReference type="EMBL" id="CAE7213270.1"/>
    </source>
</evidence>
<protein>
    <submittedName>
        <fullName evidence="1">Uncharacterized protein</fullName>
    </submittedName>
</protein>
<evidence type="ECO:0000313" key="2">
    <source>
        <dbReference type="Proteomes" id="UP000472372"/>
    </source>
</evidence>
<reference evidence="1" key="1">
    <citation type="submission" date="2021-02" db="EMBL/GenBank/DDBJ databases">
        <authorList>
            <person name="Syme A R."/>
            <person name="Syme A R."/>
            <person name="Moolhuijzen P."/>
        </authorList>
    </citation>
    <scope>NUCLEOTIDE SEQUENCE</scope>
    <source>
        <strain evidence="1">W1-1</strain>
    </source>
</reference>
<proteinExistence type="predicted"/>
<dbReference type="Proteomes" id="UP000472372">
    <property type="component" value="Chromosome 10"/>
</dbReference>
<gene>
    <name evidence="1" type="ORF">PTTW11_10425</name>
</gene>
<dbReference type="EMBL" id="HG992986">
    <property type="protein sequence ID" value="CAE7213270.1"/>
    <property type="molecule type" value="Genomic_DNA"/>
</dbReference>
<dbReference type="AlphaFoldDB" id="A0A6S6WFC3"/>
<accession>A0A6S6WFC3</accession>
<name>A0A6S6WFC3_9PLEO</name>
<sequence>MRFFIAVSAAALAATAVQGAAITSRADACPKAARNKLTWPQYVPYKLCCAYLISYEQCCQLDTSVPYTLGGKPVRKCTADFVSNGSS</sequence>
<organism evidence="1 2">
    <name type="scientific">Pyrenophora teres f. teres</name>
    <dbReference type="NCBI Taxonomy" id="97479"/>
    <lineage>
        <taxon>Eukaryota</taxon>
        <taxon>Fungi</taxon>
        <taxon>Dikarya</taxon>
        <taxon>Ascomycota</taxon>
        <taxon>Pezizomycotina</taxon>
        <taxon>Dothideomycetes</taxon>
        <taxon>Pleosporomycetidae</taxon>
        <taxon>Pleosporales</taxon>
        <taxon>Pleosporineae</taxon>
        <taxon>Pleosporaceae</taxon>
        <taxon>Pyrenophora</taxon>
    </lineage>
</organism>